<organism evidence="3">
    <name type="scientific">freshwater metagenome</name>
    <dbReference type="NCBI Taxonomy" id="449393"/>
    <lineage>
        <taxon>unclassified sequences</taxon>
        <taxon>metagenomes</taxon>
        <taxon>ecological metagenomes</taxon>
    </lineage>
</organism>
<keyword evidence="1" id="KW-0808">Transferase</keyword>
<dbReference type="InterPro" id="IPR050179">
    <property type="entry name" value="Trans_hexapeptide_repeat"/>
</dbReference>
<dbReference type="InterPro" id="IPR018357">
    <property type="entry name" value="Hexapep_transf_CS"/>
</dbReference>
<sequence>MSTQRRVLVVGAGGHARVCIEALLDDEDTTVVGCVSSDGSAISGLDAVMLGLDAELEEIAAAHAATHVFVAIGDNATRAQMMARCWASGLLMASAISRHSMLSWSAAVSEGAAVLPGAVVNAATQVGQGAIINTGAHIDHDCDIGDFAHIAPGVAIAGGVSIGTRAFIGIGARVIPGITIGHDATVGAGAVVIRDVPAGATVVGVPARLLHQRTR</sequence>
<reference evidence="3" key="1">
    <citation type="submission" date="2020-05" db="EMBL/GenBank/DDBJ databases">
        <authorList>
            <person name="Chiriac C."/>
            <person name="Salcher M."/>
            <person name="Ghai R."/>
            <person name="Kavagutti S V."/>
        </authorList>
    </citation>
    <scope>NUCLEOTIDE SEQUENCE</scope>
</reference>
<dbReference type="Gene3D" id="3.40.50.20">
    <property type="match status" value="1"/>
</dbReference>
<evidence type="ECO:0000256" key="1">
    <source>
        <dbReference type="ARBA" id="ARBA00022679"/>
    </source>
</evidence>
<dbReference type="NCBIfam" id="TIGR03570">
    <property type="entry name" value="NeuD_NnaD"/>
    <property type="match status" value="1"/>
</dbReference>
<dbReference type="GO" id="GO:0016740">
    <property type="term" value="F:transferase activity"/>
    <property type="evidence" value="ECO:0007669"/>
    <property type="project" value="UniProtKB-KW"/>
</dbReference>
<dbReference type="AlphaFoldDB" id="A0A6J7D0K5"/>
<dbReference type="InterPro" id="IPR020019">
    <property type="entry name" value="AcTrfase_PglD-like"/>
</dbReference>
<dbReference type="SUPFAM" id="SSF51161">
    <property type="entry name" value="Trimeric LpxA-like enzymes"/>
    <property type="match status" value="1"/>
</dbReference>
<accession>A0A6J7D0K5</accession>
<evidence type="ECO:0000313" key="3">
    <source>
        <dbReference type="EMBL" id="CAB4862578.1"/>
    </source>
</evidence>
<dbReference type="Pfam" id="PF17836">
    <property type="entry name" value="PglD_N"/>
    <property type="match status" value="1"/>
</dbReference>
<gene>
    <name evidence="3" type="ORF">UFOPK3376_00351</name>
</gene>
<evidence type="ECO:0000259" key="2">
    <source>
        <dbReference type="Pfam" id="PF17836"/>
    </source>
</evidence>
<protein>
    <submittedName>
        <fullName evidence="3">Unannotated protein</fullName>
    </submittedName>
</protein>
<dbReference type="PANTHER" id="PTHR43300">
    <property type="entry name" value="ACETYLTRANSFERASE"/>
    <property type="match status" value="1"/>
</dbReference>
<dbReference type="PANTHER" id="PTHR43300:SF7">
    <property type="entry name" value="UDP-N-ACETYLBACILLOSAMINE N-ACETYLTRANSFERASE"/>
    <property type="match status" value="1"/>
</dbReference>
<dbReference type="InterPro" id="IPR011004">
    <property type="entry name" value="Trimer_LpxA-like_sf"/>
</dbReference>
<dbReference type="PROSITE" id="PS00101">
    <property type="entry name" value="HEXAPEP_TRANSFERASES"/>
    <property type="match status" value="1"/>
</dbReference>
<dbReference type="InterPro" id="IPR041561">
    <property type="entry name" value="PglD_N"/>
</dbReference>
<proteinExistence type="predicted"/>
<dbReference type="Gene3D" id="2.160.10.10">
    <property type="entry name" value="Hexapeptide repeat proteins"/>
    <property type="match status" value="1"/>
</dbReference>
<dbReference type="CDD" id="cd03360">
    <property type="entry name" value="LbH_AT_putative"/>
    <property type="match status" value="1"/>
</dbReference>
<dbReference type="EMBL" id="CAFBLP010000005">
    <property type="protein sequence ID" value="CAB4862578.1"/>
    <property type="molecule type" value="Genomic_DNA"/>
</dbReference>
<feature type="domain" description="PglD N-terminal" evidence="2">
    <location>
        <begin position="6"/>
        <end position="84"/>
    </location>
</feature>
<name>A0A6J7D0K5_9ZZZZ</name>